<keyword evidence="3" id="KW-1003">Cell membrane</keyword>
<dbReference type="Pfam" id="PF07690">
    <property type="entry name" value="MFS_1"/>
    <property type="match status" value="1"/>
</dbReference>
<dbReference type="SUPFAM" id="SSF103473">
    <property type="entry name" value="MFS general substrate transporter"/>
    <property type="match status" value="1"/>
</dbReference>
<dbReference type="InterPro" id="IPR036259">
    <property type="entry name" value="MFS_trans_sf"/>
</dbReference>
<feature type="transmembrane region" description="Helical" evidence="7">
    <location>
        <begin position="245"/>
        <end position="265"/>
    </location>
</feature>
<keyword evidence="4 7" id="KW-0812">Transmembrane</keyword>
<comment type="caution">
    <text evidence="9">The sequence shown here is derived from an EMBL/GenBank/DDBJ whole genome shotgun (WGS) entry which is preliminary data.</text>
</comment>
<sequence>MDNQQMRSANRQMLWSLGFGGFLVNADNRAISPMLPAIATALHTNASSAALLVTAYSIPYGVFQLAYGPLADRIGKVNTILAALCLFALGTIACGVVDSFSWLLVLRIITGMFAAGIIPTTLAQIGDRFTIAERPKAIAFFMSLSTSGQAMGIVIGGLVAQFFSYRILFVVIGIAAVPAFLAMLRQRRNGETTSSTQTVPLRTRYITLARNRRAWLIYGLVLCEGLIFYAGFTFLGVYGVTTLHLTYLVVGLLTATYSLGAFVGSRTITPVLRRAGTARMPAMGSFLMALGFALICSWENVITLTVGFIMLGFGFSYCHSTLQTFATDLLPNGRATAVSFFAFSLFLGSGIGPMLSGQIIDTAGVRIMLVSVAAGMAVFCFLCILFLGKRRLASA</sequence>
<feature type="transmembrane region" description="Helical" evidence="7">
    <location>
        <begin position="215"/>
        <end position="239"/>
    </location>
</feature>
<dbReference type="InterPro" id="IPR011701">
    <property type="entry name" value="MFS"/>
</dbReference>
<feature type="transmembrane region" description="Helical" evidence="7">
    <location>
        <begin position="367"/>
        <end position="388"/>
    </location>
</feature>
<reference evidence="10" key="1">
    <citation type="journal article" date="2019" name="Int. J. Syst. Evol. Microbiol.">
        <title>The Global Catalogue of Microorganisms (GCM) 10K type strain sequencing project: providing services to taxonomists for standard genome sequencing and annotation.</title>
        <authorList>
            <consortium name="The Broad Institute Genomics Platform"/>
            <consortium name="The Broad Institute Genome Sequencing Center for Infectious Disease"/>
            <person name="Wu L."/>
            <person name="Ma J."/>
        </authorList>
    </citation>
    <scope>NUCLEOTIDE SEQUENCE [LARGE SCALE GENOMIC DNA]</scope>
    <source>
        <strain evidence="10">CGMCC 1.12286</strain>
    </source>
</reference>
<keyword evidence="6 7" id="KW-0472">Membrane</keyword>
<feature type="domain" description="Major facilitator superfamily (MFS) profile" evidence="8">
    <location>
        <begin position="13"/>
        <end position="392"/>
    </location>
</feature>
<gene>
    <name evidence="9" type="ORF">ACFSB2_22800</name>
</gene>
<name>A0ABW4JN16_9BACL</name>
<evidence type="ECO:0000313" key="9">
    <source>
        <dbReference type="EMBL" id="MFD1677494.1"/>
    </source>
</evidence>
<accession>A0ABW4JN16</accession>
<evidence type="ECO:0000256" key="3">
    <source>
        <dbReference type="ARBA" id="ARBA00022475"/>
    </source>
</evidence>
<evidence type="ECO:0000313" key="10">
    <source>
        <dbReference type="Proteomes" id="UP001597079"/>
    </source>
</evidence>
<evidence type="ECO:0000256" key="6">
    <source>
        <dbReference type="ARBA" id="ARBA00023136"/>
    </source>
</evidence>
<evidence type="ECO:0000256" key="2">
    <source>
        <dbReference type="ARBA" id="ARBA00022448"/>
    </source>
</evidence>
<dbReference type="Gene3D" id="1.20.1250.20">
    <property type="entry name" value="MFS general substrate transporter like domains"/>
    <property type="match status" value="1"/>
</dbReference>
<feature type="transmembrane region" description="Helical" evidence="7">
    <location>
        <begin position="286"/>
        <end position="315"/>
    </location>
</feature>
<keyword evidence="5 7" id="KW-1133">Transmembrane helix</keyword>
<proteinExistence type="predicted"/>
<dbReference type="CDD" id="cd17324">
    <property type="entry name" value="MFS_NepI_like"/>
    <property type="match status" value="1"/>
</dbReference>
<feature type="transmembrane region" description="Helical" evidence="7">
    <location>
        <begin position="137"/>
        <end position="159"/>
    </location>
</feature>
<dbReference type="Proteomes" id="UP001597079">
    <property type="component" value="Unassembled WGS sequence"/>
</dbReference>
<feature type="transmembrane region" description="Helical" evidence="7">
    <location>
        <begin position="50"/>
        <end position="67"/>
    </location>
</feature>
<evidence type="ECO:0000256" key="7">
    <source>
        <dbReference type="SAM" id="Phobius"/>
    </source>
</evidence>
<dbReference type="PANTHER" id="PTHR43124">
    <property type="entry name" value="PURINE EFFLUX PUMP PBUE"/>
    <property type="match status" value="1"/>
</dbReference>
<organism evidence="9 10">
    <name type="scientific">Alicyclobacillus fodiniaquatilis</name>
    <dbReference type="NCBI Taxonomy" id="1661150"/>
    <lineage>
        <taxon>Bacteria</taxon>
        <taxon>Bacillati</taxon>
        <taxon>Bacillota</taxon>
        <taxon>Bacilli</taxon>
        <taxon>Bacillales</taxon>
        <taxon>Alicyclobacillaceae</taxon>
        <taxon>Alicyclobacillus</taxon>
    </lineage>
</organism>
<dbReference type="PANTHER" id="PTHR43124:SF3">
    <property type="entry name" value="CHLORAMPHENICOL EFFLUX PUMP RV0191"/>
    <property type="match status" value="1"/>
</dbReference>
<feature type="transmembrane region" description="Helical" evidence="7">
    <location>
        <begin position="104"/>
        <end position="125"/>
    </location>
</feature>
<dbReference type="EMBL" id="JBHUCX010000092">
    <property type="protein sequence ID" value="MFD1677494.1"/>
    <property type="molecule type" value="Genomic_DNA"/>
</dbReference>
<feature type="transmembrane region" description="Helical" evidence="7">
    <location>
        <begin position="335"/>
        <end position="355"/>
    </location>
</feature>
<evidence type="ECO:0000259" key="8">
    <source>
        <dbReference type="PROSITE" id="PS50850"/>
    </source>
</evidence>
<dbReference type="PROSITE" id="PS50850">
    <property type="entry name" value="MFS"/>
    <property type="match status" value="1"/>
</dbReference>
<evidence type="ECO:0000256" key="4">
    <source>
        <dbReference type="ARBA" id="ARBA00022692"/>
    </source>
</evidence>
<evidence type="ECO:0000256" key="1">
    <source>
        <dbReference type="ARBA" id="ARBA00004651"/>
    </source>
</evidence>
<dbReference type="RefSeq" id="WP_377945384.1">
    <property type="nucleotide sequence ID" value="NZ_JBHUCX010000092.1"/>
</dbReference>
<feature type="transmembrane region" description="Helical" evidence="7">
    <location>
        <begin position="165"/>
        <end position="184"/>
    </location>
</feature>
<comment type="subcellular location">
    <subcellularLocation>
        <location evidence="1">Cell membrane</location>
        <topology evidence="1">Multi-pass membrane protein</topology>
    </subcellularLocation>
</comment>
<feature type="transmembrane region" description="Helical" evidence="7">
    <location>
        <begin position="79"/>
        <end position="98"/>
    </location>
</feature>
<protein>
    <submittedName>
        <fullName evidence="9">MFS transporter</fullName>
    </submittedName>
</protein>
<keyword evidence="10" id="KW-1185">Reference proteome</keyword>
<keyword evidence="2" id="KW-0813">Transport</keyword>
<evidence type="ECO:0000256" key="5">
    <source>
        <dbReference type="ARBA" id="ARBA00022989"/>
    </source>
</evidence>
<dbReference type="InterPro" id="IPR050189">
    <property type="entry name" value="MFS_Efflux_Transporters"/>
</dbReference>
<dbReference type="InterPro" id="IPR020846">
    <property type="entry name" value="MFS_dom"/>
</dbReference>